<dbReference type="Pfam" id="PF00480">
    <property type="entry name" value="ROK"/>
    <property type="match status" value="1"/>
</dbReference>
<dbReference type="PATRIC" id="fig|935700.4.peg.1585"/>
<dbReference type="Gene3D" id="1.10.10.10">
    <property type="entry name" value="Winged helix-like DNA-binding domain superfamily/Winged helix DNA-binding domain"/>
    <property type="match status" value="1"/>
</dbReference>
<dbReference type="Gene3D" id="3.30.420.40">
    <property type="match status" value="2"/>
</dbReference>
<dbReference type="PANTHER" id="PTHR18964">
    <property type="entry name" value="ROK (REPRESSOR, ORF, KINASE) FAMILY"/>
    <property type="match status" value="1"/>
</dbReference>
<comment type="similarity">
    <text evidence="1">Belongs to the ROK (NagC/XylR) family.</text>
</comment>
<dbReference type="InterPro" id="IPR036388">
    <property type="entry name" value="WH-like_DNA-bd_sf"/>
</dbReference>
<dbReference type="SUPFAM" id="SSF46785">
    <property type="entry name" value="Winged helix' DNA-binding domain"/>
    <property type="match status" value="1"/>
</dbReference>
<dbReference type="PANTHER" id="PTHR18964:SF149">
    <property type="entry name" value="BIFUNCTIONAL UDP-N-ACETYLGLUCOSAMINE 2-EPIMERASE_N-ACETYLMANNOSAMINE KINASE"/>
    <property type="match status" value="1"/>
</dbReference>
<dbReference type="AlphaFoldDB" id="A0A0D1DA24"/>
<organism evidence="2 3">
    <name type="scientific">Jannaschia aquimarina</name>
    <dbReference type="NCBI Taxonomy" id="935700"/>
    <lineage>
        <taxon>Bacteria</taxon>
        <taxon>Pseudomonadati</taxon>
        <taxon>Pseudomonadota</taxon>
        <taxon>Alphaproteobacteria</taxon>
        <taxon>Rhodobacterales</taxon>
        <taxon>Roseobacteraceae</taxon>
        <taxon>Jannaschia</taxon>
    </lineage>
</organism>
<evidence type="ECO:0000313" key="3">
    <source>
        <dbReference type="Proteomes" id="UP000032232"/>
    </source>
</evidence>
<name>A0A0D1DA24_9RHOB</name>
<protein>
    <submittedName>
        <fullName evidence="2">NagC protein</fullName>
    </submittedName>
</protein>
<reference evidence="2 3" key="1">
    <citation type="submission" date="2015-02" db="EMBL/GenBank/DDBJ databases">
        <title>Genome Sequence of Jannaschia aquimarina DSM28248, a member of the Roseobacter clade.</title>
        <authorList>
            <person name="Voget S."/>
            <person name="Daniel R."/>
        </authorList>
    </citation>
    <scope>NUCLEOTIDE SEQUENCE [LARGE SCALE GENOMIC DNA]</scope>
    <source>
        <strain evidence="2 3">GSW-M26</strain>
    </source>
</reference>
<dbReference type="STRING" id="935700.jaqu_15310"/>
<comment type="caution">
    <text evidence="2">The sequence shown here is derived from an EMBL/GenBank/DDBJ whole genome shotgun (WGS) entry which is preliminary data.</text>
</comment>
<evidence type="ECO:0000313" key="2">
    <source>
        <dbReference type="EMBL" id="KIT16743.1"/>
    </source>
</evidence>
<sequence>MGLDDPQAQIVPGCGPLRAAPLDAPLPLRQQIYESVRAAGRISRTALARDLQVSPGSVSPLVSELIGRNLLREVEDPGAPPPSGRGRPPVTLGVEPAAGLVVGLRLSDDGHTGVVVDMAGRPVASAELPRRGADRSPRALLDEAAKLTARLICDIDATRILGAGIGLPGLIESGTGRMRWSPILDERDVALAPLLSDRLGLPVAIDNDANVLTMAELWFGRGRSLPDFAVVTIEGGVGMGLVIGHTPWRGGGGLGMELGHSKVQIDGALCRCGARGCLEAYVADYALVREAAVALNGPLPPRGEVLGELDAQARAGNPAARAIFDRAGRYLALALANVATLFDPSRIILSGSRMREDYLYADAMPAEIAALSLGAPPPVEINAWDGHVWARGAAALALDRATPKLLG</sequence>
<dbReference type="Proteomes" id="UP000032232">
    <property type="component" value="Unassembled WGS sequence"/>
</dbReference>
<accession>A0A0D1DA24</accession>
<gene>
    <name evidence="2" type="primary">nagC</name>
    <name evidence="2" type="ORF">jaqu_15310</name>
</gene>
<dbReference type="SUPFAM" id="SSF53067">
    <property type="entry name" value="Actin-like ATPase domain"/>
    <property type="match status" value="1"/>
</dbReference>
<proteinExistence type="inferred from homology"/>
<dbReference type="InterPro" id="IPR043129">
    <property type="entry name" value="ATPase_NBD"/>
</dbReference>
<dbReference type="InterPro" id="IPR036390">
    <property type="entry name" value="WH_DNA-bd_sf"/>
</dbReference>
<dbReference type="EMBL" id="JYFE01000027">
    <property type="protein sequence ID" value="KIT16743.1"/>
    <property type="molecule type" value="Genomic_DNA"/>
</dbReference>
<dbReference type="CDD" id="cd24073">
    <property type="entry name" value="ASKHA_ATPase_ROK_CYANR"/>
    <property type="match status" value="1"/>
</dbReference>
<keyword evidence="3" id="KW-1185">Reference proteome</keyword>
<dbReference type="InterPro" id="IPR000600">
    <property type="entry name" value="ROK"/>
</dbReference>
<dbReference type="RefSeq" id="WP_043918359.1">
    <property type="nucleotide sequence ID" value="NZ_FZPF01000001.1"/>
</dbReference>
<evidence type="ECO:0000256" key="1">
    <source>
        <dbReference type="ARBA" id="ARBA00006479"/>
    </source>
</evidence>